<dbReference type="Gene3D" id="2.60.440.10">
    <property type="entry name" value="YacF-like domains"/>
    <property type="match status" value="1"/>
</dbReference>
<evidence type="ECO:0000313" key="7">
    <source>
        <dbReference type="Proteomes" id="UP001595962"/>
    </source>
</evidence>
<evidence type="ECO:0000256" key="2">
    <source>
        <dbReference type="ARBA" id="ARBA00022618"/>
    </source>
</evidence>
<dbReference type="EMBL" id="JBHSGB010000012">
    <property type="protein sequence ID" value="MFC4656090.1"/>
    <property type="molecule type" value="Genomic_DNA"/>
</dbReference>
<keyword evidence="2 5" id="KW-0132">Cell division</keyword>
<dbReference type="Gene3D" id="1.10.3900.10">
    <property type="entry name" value="YacF-like"/>
    <property type="match status" value="1"/>
</dbReference>
<comment type="function">
    <text evidence="5">Cell division factor that enhances FtsZ-ring assembly. Directly interacts with FtsZ and promotes bundling of FtsZ protofilaments, with a reduction in FtsZ GTPase activity.</text>
</comment>
<reference evidence="7" key="1">
    <citation type="journal article" date="2019" name="Int. J. Syst. Evol. Microbiol.">
        <title>The Global Catalogue of Microorganisms (GCM) 10K type strain sequencing project: providing services to taxonomists for standard genome sequencing and annotation.</title>
        <authorList>
            <consortium name="The Broad Institute Genomics Platform"/>
            <consortium name="The Broad Institute Genome Sequencing Center for Infectious Disease"/>
            <person name="Wu L."/>
            <person name="Ma J."/>
        </authorList>
    </citation>
    <scope>NUCLEOTIDE SEQUENCE [LARGE SCALE GENOMIC DNA]</scope>
    <source>
        <strain evidence="7">DT28</strain>
    </source>
</reference>
<dbReference type="HAMAP" id="MF_01092">
    <property type="entry name" value="ZapD"/>
    <property type="match status" value="1"/>
</dbReference>
<evidence type="ECO:0000256" key="3">
    <source>
        <dbReference type="ARBA" id="ARBA00023210"/>
    </source>
</evidence>
<dbReference type="SUPFAM" id="SSF160950">
    <property type="entry name" value="YacF-like"/>
    <property type="match status" value="1"/>
</dbReference>
<keyword evidence="7" id="KW-1185">Reference proteome</keyword>
<sequence>MAAVLYEHPLNEKVRTYLRVDYLFAQVKQFLPLETQWQQQGFFTALFALIEVLDRNDVRPDLIKDIERCEASLVNWSRHPQISDDALQQMLQKAVRLQSELLRGSKLANCLKEDKFLSPLRQRFFIPGGTCPFDLPQLQYWSERPHHIRQQQANDWLEQLRLVESAISFVLSFIRERGQFQALIAENGFMQNNTEQFELLRIEYDSQAGCYPTISGNKYRYAIRFMQLCDELGRTTIDKNVSFQLACC</sequence>
<dbReference type="InterPro" id="IPR009777">
    <property type="entry name" value="ZapD"/>
</dbReference>
<dbReference type="Pfam" id="PF07072">
    <property type="entry name" value="ZapD"/>
    <property type="match status" value="1"/>
</dbReference>
<dbReference type="PANTHER" id="PTHR39455:SF1">
    <property type="entry name" value="CELL DIVISION PROTEIN ZAPD"/>
    <property type="match status" value="1"/>
</dbReference>
<keyword evidence="3 5" id="KW-0717">Septation</keyword>
<comment type="subunit">
    <text evidence="5">Interacts with FtsZ.</text>
</comment>
<accession>A0ABV9JPG4</accession>
<evidence type="ECO:0000256" key="1">
    <source>
        <dbReference type="ARBA" id="ARBA00022490"/>
    </source>
</evidence>
<comment type="similarity">
    <text evidence="5">Belongs to the ZapD family.</text>
</comment>
<protein>
    <recommendedName>
        <fullName evidence="5">Cell division protein ZapD</fullName>
    </recommendedName>
    <alternativeName>
        <fullName evidence="5">Z ring-associated protein D</fullName>
    </alternativeName>
</protein>
<dbReference type="InterPro" id="IPR036268">
    <property type="entry name" value="ZapD_sf"/>
</dbReference>
<gene>
    <name evidence="5 6" type="primary">zapD</name>
    <name evidence="6" type="ORF">ACFO3I_13830</name>
</gene>
<evidence type="ECO:0000256" key="4">
    <source>
        <dbReference type="ARBA" id="ARBA00023306"/>
    </source>
</evidence>
<comment type="subcellular location">
    <subcellularLocation>
        <location evidence="5">Cytoplasm</location>
    </subcellularLocation>
    <text evidence="5">Localizes to mid-cell in an FtsZ-dependent manner.</text>
</comment>
<evidence type="ECO:0000256" key="5">
    <source>
        <dbReference type="HAMAP-Rule" id="MF_01092"/>
    </source>
</evidence>
<dbReference type="InterPro" id="IPR027462">
    <property type="entry name" value="ZapD_C"/>
</dbReference>
<keyword evidence="1 5" id="KW-0963">Cytoplasm</keyword>
<dbReference type="NCBIfam" id="NF003655">
    <property type="entry name" value="PRK05287.1-3"/>
    <property type="match status" value="1"/>
</dbReference>
<dbReference type="Proteomes" id="UP001595962">
    <property type="component" value="Unassembled WGS sequence"/>
</dbReference>
<keyword evidence="4 5" id="KW-0131">Cell cycle</keyword>
<name>A0ABV9JPG4_9GAMM</name>
<dbReference type="GO" id="GO:0051301">
    <property type="term" value="P:cell division"/>
    <property type="evidence" value="ECO:0007669"/>
    <property type="project" value="UniProtKB-KW"/>
</dbReference>
<dbReference type="PANTHER" id="PTHR39455">
    <property type="entry name" value="CELL DIVISION PROTEIN ZAPD"/>
    <property type="match status" value="1"/>
</dbReference>
<dbReference type="NCBIfam" id="NF003656">
    <property type="entry name" value="PRK05287.1-4"/>
    <property type="match status" value="1"/>
</dbReference>
<dbReference type="RefSeq" id="WP_377334840.1">
    <property type="nucleotide sequence ID" value="NZ_JBHSGB010000012.1"/>
</dbReference>
<comment type="caution">
    <text evidence="6">The sequence shown here is derived from an EMBL/GenBank/DDBJ whole genome shotgun (WGS) entry which is preliminary data.</text>
</comment>
<organism evidence="6 7">
    <name type="scientific">Rheinheimera marina</name>
    <dbReference type="NCBI Taxonomy" id="1774958"/>
    <lineage>
        <taxon>Bacteria</taxon>
        <taxon>Pseudomonadati</taxon>
        <taxon>Pseudomonadota</taxon>
        <taxon>Gammaproteobacteria</taxon>
        <taxon>Chromatiales</taxon>
        <taxon>Chromatiaceae</taxon>
        <taxon>Rheinheimera</taxon>
    </lineage>
</organism>
<proteinExistence type="inferred from homology"/>
<evidence type="ECO:0000313" key="6">
    <source>
        <dbReference type="EMBL" id="MFC4656090.1"/>
    </source>
</evidence>